<feature type="domain" description="Glycosyltransferase subfamily 4-like N-terminal" evidence="3">
    <location>
        <begin position="394"/>
        <end position="527"/>
    </location>
</feature>
<evidence type="ECO:0000259" key="3">
    <source>
        <dbReference type="Pfam" id="PF13439"/>
    </source>
</evidence>
<dbReference type="InterPro" id="IPR001296">
    <property type="entry name" value="Glyco_trans_1"/>
</dbReference>
<comment type="caution">
    <text evidence="4">The sequence shown here is derived from an EMBL/GenBank/DDBJ whole genome shotgun (WGS) entry which is preliminary data.</text>
</comment>
<evidence type="ECO:0000256" key="1">
    <source>
        <dbReference type="SAM" id="Phobius"/>
    </source>
</evidence>
<dbReference type="Pfam" id="PF13439">
    <property type="entry name" value="Glyco_transf_4"/>
    <property type="match status" value="2"/>
</dbReference>
<dbReference type="AlphaFoldDB" id="A0A0G1IFD5"/>
<dbReference type="Pfam" id="PF00534">
    <property type="entry name" value="Glycos_transf_1"/>
    <property type="match status" value="2"/>
</dbReference>
<gene>
    <name evidence="4" type="ORF">UW49_C0001G0084</name>
</gene>
<organism evidence="4 5">
    <name type="scientific">Candidatus Giovannonibacteria bacterium GW2011_GWB1_44_23</name>
    <dbReference type="NCBI Taxonomy" id="1618652"/>
    <lineage>
        <taxon>Bacteria</taxon>
        <taxon>Candidatus Giovannoniibacteriota</taxon>
    </lineage>
</organism>
<proteinExistence type="predicted"/>
<dbReference type="EMBL" id="LCIN01000001">
    <property type="protein sequence ID" value="KKT57900.1"/>
    <property type="molecule type" value="Genomic_DNA"/>
</dbReference>
<dbReference type="InterPro" id="IPR028098">
    <property type="entry name" value="Glyco_trans_4-like_N"/>
</dbReference>
<dbReference type="PANTHER" id="PTHR45947">
    <property type="entry name" value="SULFOQUINOVOSYL TRANSFERASE SQD2"/>
    <property type="match status" value="1"/>
</dbReference>
<accession>A0A0G1IFD5</accession>
<dbReference type="SUPFAM" id="SSF53756">
    <property type="entry name" value="UDP-Glycosyltransferase/glycogen phosphorylase"/>
    <property type="match status" value="2"/>
</dbReference>
<keyword evidence="1" id="KW-1133">Transmembrane helix</keyword>
<evidence type="ECO:0000313" key="4">
    <source>
        <dbReference type="EMBL" id="KKT57900.1"/>
    </source>
</evidence>
<feature type="domain" description="Glycosyl transferase family 1" evidence="2">
    <location>
        <begin position="546"/>
        <end position="704"/>
    </location>
</feature>
<feature type="domain" description="Glycosyltransferase subfamily 4-like N-terminal" evidence="3">
    <location>
        <begin position="4"/>
        <end position="162"/>
    </location>
</feature>
<evidence type="ECO:0000259" key="2">
    <source>
        <dbReference type="Pfam" id="PF00534"/>
    </source>
</evidence>
<keyword evidence="1" id="KW-0472">Membrane</keyword>
<keyword evidence="1" id="KW-0812">Transmembrane</keyword>
<feature type="domain" description="Glycosyl transferase family 1" evidence="2">
    <location>
        <begin position="167"/>
        <end position="331"/>
    </location>
</feature>
<sequence>MAIEQVAERLKNRFDFFIFTSRMDGKLPTREKRSEGLVIRIGFGNRFDKFWLLIFGWFAAWRELKKRRGKIVFWVMDFSFGAAPAGFLTILYPKTPLVFTIQYGYGDERVARGRLGFMNLAFRLILTQADYVTAISSYLLNLCKHYGYIGGGVVLHNGVDIEKFSTAQKENRKKPNTIITVGRLVPKNSVDILIKAIAELKKYISDITLHIVGDGSERQNLEELSHELGLDGAVKFFGEAAYDDVPKYLAEADVFARTSRSEGMGNAFVEALAAGVPIIGTPIGGILDIIKDGETGLFVKVSDSRDLAEKIKILLADQALARKIIENGRKMVEERFSWDKIAQNYAEIFGHELNIKKRVLIATGIFPPEVGGPATYSKILLDELSKENFGVRVLSFGNIRRFPKILRHIAYGLKTFWMGRNSDVIFAQDPVSVGFPAMLAAKILRKKFLLKIVGDYAWEQGVQRFGVKKVLDDFLKNRYRWEVELFRKIECLVANRADKIIVPSEYLKGVVTKWGIGPEKIYVVYNAFQDNELFRFPRFAQGGFAKPGQRLIVSAGRLVPWKGFDALIEIMPEILKEVPDARLVIIGDGPEKQNLESRIKNLELEEEVTLTDTLPHEKVLEYLAAADVFVLNTAYEGFSHLILEAMALGVPIVTTDSGGNPELIEDGKEGFLIKFNDKEALKSKILDVLSNPILAQKFSENAKKKSSEFSKERMIKETVKILI</sequence>
<dbReference type="InterPro" id="IPR050194">
    <property type="entry name" value="Glycosyltransferase_grp1"/>
</dbReference>
<dbReference type="Gene3D" id="3.40.50.2000">
    <property type="entry name" value="Glycogen Phosphorylase B"/>
    <property type="match status" value="4"/>
</dbReference>
<evidence type="ECO:0000313" key="5">
    <source>
        <dbReference type="Proteomes" id="UP000033977"/>
    </source>
</evidence>
<protein>
    <submittedName>
        <fullName evidence="4">Glycosyltransferase</fullName>
    </submittedName>
</protein>
<keyword evidence="4" id="KW-0808">Transferase</keyword>
<reference evidence="4 5" key="1">
    <citation type="journal article" date="2015" name="Nature">
        <title>rRNA introns, odd ribosomes, and small enigmatic genomes across a large radiation of phyla.</title>
        <authorList>
            <person name="Brown C.T."/>
            <person name="Hug L.A."/>
            <person name="Thomas B.C."/>
            <person name="Sharon I."/>
            <person name="Castelle C.J."/>
            <person name="Singh A."/>
            <person name="Wilkins M.J."/>
            <person name="Williams K.H."/>
            <person name="Banfield J.F."/>
        </authorList>
    </citation>
    <scope>NUCLEOTIDE SEQUENCE [LARGE SCALE GENOMIC DNA]</scope>
</reference>
<dbReference type="PANTHER" id="PTHR45947:SF3">
    <property type="entry name" value="SULFOQUINOVOSYL TRANSFERASE SQD2"/>
    <property type="match status" value="1"/>
</dbReference>
<feature type="transmembrane region" description="Helical" evidence="1">
    <location>
        <begin position="71"/>
        <end position="92"/>
    </location>
</feature>
<name>A0A0G1IFD5_9BACT</name>
<dbReference type="CDD" id="cd03801">
    <property type="entry name" value="GT4_PimA-like"/>
    <property type="match status" value="2"/>
</dbReference>
<dbReference type="GO" id="GO:0016758">
    <property type="term" value="F:hexosyltransferase activity"/>
    <property type="evidence" value="ECO:0007669"/>
    <property type="project" value="TreeGrafter"/>
</dbReference>
<dbReference type="Proteomes" id="UP000033977">
    <property type="component" value="Unassembled WGS sequence"/>
</dbReference>